<name>A0A109XUW6_ALCXX</name>
<reference evidence="3" key="1">
    <citation type="submission" date="2015-12" db="EMBL/GenBank/DDBJ databases">
        <title>FDA dAtabase for Regulatory Grade micrObial Sequences (FDA-ARGOS): Supporting development and validation of Infectious Disease Dx tests.</title>
        <authorList>
            <person name="Case J."/>
            <person name="Tallon L."/>
            <person name="Sadzewicz L."/>
            <person name="Sengamalay N."/>
            <person name="Ott S."/>
            <person name="Godinez A."/>
            <person name="Nagaraj S."/>
            <person name="Nadendla S."/>
            <person name="Sichtig H."/>
        </authorList>
    </citation>
    <scope>NUCLEOTIDE SEQUENCE [LARGE SCALE GENOMIC DNA]</scope>
    <source>
        <strain evidence="3">FDAARGOS_147</strain>
        <plasmid evidence="3">Plasmid</plasmid>
    </source>
</reference>
<geneLocation type="plasmid" evidence="2">
    <name>unnamed</name>
</geneLocation>
<keyword evidence="2" id="KW-0614">Plasmid</keyword>
<dbReference type="EMBL" id="CP014059">
    <property type="protein sequence ID" value="AMG34608.1"/>
    <property type="molecule type" value="Genomic_DNA"/>
</dbReference>
<feature type="region of interest" description="Disordered" evidence="1">
    <location>
        <begin position="55"/>
        <end position="85"/>
    </location>
</feature>
<feature type="compositionally biased region" description="Low complexity" evidence="1">
    <location>
        <begin position="59"/>
        <end position="70"/>
    </location>
</feature>
<organism evidence="2 3">
    <name type="scientific">Alcaligenes xylosoxydans xylosoxydans</name>
    <name type="common">Achromobacter xylosoxidans</name>
    <dbReference type="NCBI Taxonomy" id="85698"/>
    <lineage>
        <taxon>Bacteria</taxon>
        <taxon>Pseudomonadati</taxon>
        <taxon>Pseudomonadota</taxon>
        <taxon>Betaproteobacteria</taxon>
        <taxon>Burkholderiales</taxon>
        <taxon>Alcaligenaceae</taxon>
        <taxon>Achromobacter</taxon>
    </lineage>
</organism>
<sequence length="85" mass="8977">MKRSGFFDCLALDQVQRPAVEFEQPGDQSTELDAAAEVAAFVDRPAPSAIEAIRPAAKSSSNSYSGSNRNTPLAEAAGIYSSGQR</sequence>
<dbReference type="RefSeq" id="WP_061070727.1">
    <property type="nucleotide sequence ID" value="NZ_CP014059.2"/>
</dbReference>
<evidence type="ECO:0000256" key="1">
    <source>
        <dbReference type="SAM" id="MobiDB-lite"/>
    </source>
</evidence>
<gene>
    <name evidence="2" type="ORF">AL504_00130</name>
</gene>
<dbReference type="AlphaFoldDB" id="A0A109XUW6"/>
<evidence type="ECO:0000313" key="2">
    <source>
        <dbReference type="EMBL" id="AMG34608.1"/>
    </source>
</evidence>
<accession>A0A109XUW6</accession>
<dbReference type="Proteomes" id="UP000060602">
    <property type="component" value="Plasmid unnamed"/>
</dbReference>
<proteinExistence type="predicted"/>
<protein>
    <submittedName>
        <fullName evidence="2">Uncharacterized protein</fullName>
    </submittedName>
</protein>
<evidence type="ECO:0000313" key="3">
    <source>
        <dbReference type="Proteomes" id="UP000060602"/>
    </source>
</evidence>